<evidence type="ECO:0000256" key="2">
    <source>
        <dbReference type="ARBA" id="ARBA00022448"/>
    </source>
</evidence>
<keyword evidence="4" id="KW-0256">Endoplasmic reticulum</keyword>
<dbReference type="PANTHER" id="PTHR13466">
    <property type="entry name" value="TEX2 PROTEIN-RELATED"/>
    <property type="match status" value="1"/>
</dbReference>
<feature type="compositionally biased region" description="Acidic residues" evidence="9">
    <location>
        <begin position="558"/>
        <end position="567"/>
    </location>
</feature>
<dbReference type="RefSeq" id="XP_022839918.1">
    <property type="nucleotide sequence ID" value="XM_022982978.1"/>
</dbReference>
<evidence type="ECO:0000256" key="9">
    <source>
        <dbReference type="SAM" id="MobiDB-lite"/>
    </source>
</evidence>
<name>A0A090N4B8_OSTTA</name>
<feature type="region of interest" description="Disordered" evidence="9">
    <location>
        <begin position="550"/>
        <end position="569"/>
    </location>
</feature>
<dbReference type="InParanoid" id="A0A090N4B8"/>
<dbReference type="GO" id="GO:0005789">
    <property type="term" value="C:endoplasmic reticulum membrane"/>
    <property type="evidence" value="ECO:0007669"/>
    <property type="project" value="UniProtKB-SubCell"/>
</dbReference>
<feature type="domain" description="SMP-LTD" evidence="10">
    <location>
        <begin position="282"/>
        <end position="522"/>
    </location>
</feature>
<protein>
    <recommendedName>
        <fullName evidence="10">SMP-LTD domain-containing protein</fullName>
    </recommendedName>
</protein>
<feature type="region of interest" description="Disordered" evidence="9">
    <location>
        <begin position="578"/>
        <end position="680"/>
    </location>
</feature>
<reference evidence="11 12" key="2">
    <citation type="journal article" date="2014" name="BMC Genomics">
        <title>An improved genome of the model marine alga Ostreococcus tauri unfolds by assessing Illumina de novo assemblies.</title>
        <authorList>
            <person name="Blanc-Mathieu R."/>
            <person name="Verhelst B."/>
            <person name="Derelle E."/>
            <person name="Rombauts S."/>
            <person name="Bouget F.Y."/>
            <person name="Carre I."/>
            <person name="Chateau A."/>
            <person name="Eyre-Walker A."/>
            <person name="Grimsley N."/>
            <person name="Moreau H."/>
            <person name="Piegu B."/>
            <person name="Rivals E."/>
            <person name="Schackwitz W."/>
            <person name="Van de Peer Y."/>
            <person name="Piganeau G."/>
        </authorList>
    </citation>
    <scope>NUCLEOTIDE SEQUENCE [LARGE SCALE GENOMIC DNA]</scope>
    <source>
        <strain evidence="12">OTTH 0595 / CCAP 157/2 / RCC745</strain>
    </source>
</reference>
<dbReference type="AlphaFoldDB" id="A0A090N4B8"/>
<dbReference type="GeneID" id="9833590"/>
<evidence type="ECO:0000259" key="10">
    <source>
        <dbReference type="PROSITE" id="PS51847"/>
    </source>
</evidence>
<organism evidence="11 12">
    <name type="scientific">Ostreococcus tauri</name>
    <name type="common">Marine green alga</name>
    <dbReference type="NCBI Taxonomy" id="70448"/>
    <lineage>
        <taxon>Eukaryota</taxon>
        <taxon>Viridiplantae</taxon>
        <taxon>Chlorophyta</taxon>
        <taxon>Mamiellophyceae</taxon>
        <taxon>Mamiellales</taxon>
        <taxon>Bathycoccaceae</taxon>
        <taxon>Ostreococcus</taxon>
    </lineage>
</organism>
<evidence type="ECO:0000256" key="7">
    <source>
        <dbReference type="ARBA" id="ARBA00023121"/>
    </source>
</evidence>
<keyword evidence="5" id="KW-1133">Transmembrane helix</keyword>
<evidence type="ECO:0000256" key="8">
    <source>
        <dbReference type="ARBA" id="ARBA00023136"/>
    </source>
</evidence>
<dbReference type="EMBL" id="CAID01000011">
    <property type="protein sequence ID" value="CEF99593.1"/>
    <property type="molecule type" value="Genomic_DNA"/>
</dbReference>
<dbReference type="InterPro" id="IPR031468">
    <property type="entry name" value="SMP_LBD"/>
</dbReference>
<evidence type="ECO:0000313" key="11">
    <source>
        <dbReference type="EMBL" id="CEF99593.1"/>
    </source>
</evidence>
<evidence type="ECO:0000256" key="5">
    <source>
        <dbReference type="ARBA" id="ARBA00022989"/>
    </source>
</evidence>
<feature type="compositionally biased region" description="Basic and acidic residues" evidence="9">
    <location>
        <begin position="56"/>
        <end position="78"/>
    </location>
</feature>
<dbReference type="OrthoDB" id="498997at2759"/>
<evidence type="ECO:0000256" key="3">
    <source>
        <dbReference type="ARBA" id="ARBA00022692"/>
    </source>
</evidence>
<evidence type="ECO:0000256" key="1">
    <source>
        <dbReference type="ARBA" id="ARBA00004586"/>
    </source>
</evidence>
<keyword evidence="8" id="KW-0472">Membrane</keyword>
<proteinExistence type="predicted"/>
<dbReference type="KEGG" id="ota:OT_ostta11g01170"/>
<dbReference type="CDD" id="cd21675">
    <property type="entry name" value="SMP_TEX2"/>
    <property type="match status" value="1"/>
</dbReference>
<feature type="region of interest" description="Disordered" evidence="9">
    <location>
        <begin position="56"/>
        <end position="91"/>
    </location>
</feature>
<dbReference type="PANTHER" id="PTHR13466:SF0">
    <property type="entry name" value="SMP-LTD DOMAIN-CONTAINING PROTEIN"/>
    <property type="match status" value="1"/>
</dbReference>
<dbReference type="GO" id="GO:0006869">
    <property type="term" value="P:lipid transport"/>
    <property type="evidence" value="ECO:0007669"/>
    <property type="project" value="UniProtKB-KW"/>
</dbReference>
<accession>A0A090N4B8</accession>
<dbReference type="PROSITE" id="PS51847">
    <property type="entry name" value="SMP"/>
    <property type="match status" value="1"/>
</dbReference>
<dbReference type="GO" id="GO:0008289">
    <property type="term" value="F:lipid binding"/>
    <property type="evidence" value="ECO:0007669"/>
    <property type="project" value="UniProtKB-KW"/>
</dbReference>
<evidence type="ECO:0000256" key="4">
    <source>
        <dbReference type="ARBA" id="ARBA00022824"/>
    </source>
</evidence>
<evidence type="ECO:0000313" key="12">
    <source>
        <dbReference type="Proteomes" id="UP000009170"/>
    </source>
</evidence>
<keyword evidence="2" id="KW-0813">Transport</keyword>
<evidence type="ECO:0000256" key="6">
    <source>
        <dbReference type="ARBA" id="ARBA00023055"/>
    </source>
</evidence>
<dbReference type="Proteomes" id="UP000009170">
    <property type="component" value="Unassembled WGS sequence"/>
</dbReference>
<keyword evidence="3" id="KW-0812">Transmembrane</keyword>
<comment type="caution">
    <text evidence="11">The sequence shown here is derived from an EMBL/GenBank/DDBJ whole genome shotgun (WGS) entry which is preliminary data.</text>
</comment>
<sequence>MSTPPRDARARPRGGVGTTRVSAETAAFARGCAFGAFVAVALEAVAVGVALRARAKTRDAGREARDAATEEFGDRDAATAETNARGGGTGRGTAHAGWLIVSAPSARGVAHARANGEKRFARLTTDGLVSLSTERGGETTDVLDASACEVALVKFPGLDKPTEIRWHASTPVVLRRTGRAGGGGGDGFVHRESSVVWLFALSSPAKEAWFVALRSCIARIRAESGGAREEHARALDRMRVDADDFEKFTLATKMYREESMRRDAEAKGTHGFGAGVAGATINALGSRLFFDMFRDERWQSEQKQKLIDKLNNAPGTPKFIGAFEITHIDFGSTVPHVISARVPNFSSSSAPWDGADMPGRGASHALELDIEYVGRATMTVQTRVDLSKYAQDMESEANKSEDIADDFGRGFSSLKKAAAREGAKLVASLSDTLRATPLRFTLTLKKCQGVLRLWIPPPPGDRLWWGLMREPDVDLEIIPELGETSISHEGVLTRVSQFLRNQFVGEMHNQLLIPHCVAEPWKELRPFVDLIELSVEEALVAPTTTKAAAAAEDAAAAAEDDDDDDDDERLKESMEKEMIDAEELEKSEPTTPQAPDVFAESPSATRPSLDALATSPPAEQFMRSPPPSPSGSELERTLSSSLPTSPIERTIVGSGAGFALPPRTEPRPARPSAARGPSFFAQAAARAKEQIEKDFKDFSDAVKDAGVVGGIAHVSKNIERLATTKPEA</sequence>
<keyword evidence="6" id="KW-0445">Lipid transport</keyword>
<reference evidence="12" key="1">
    <citation type="journal article" date="2006" name="Proc. Natl. Acad. Sci. U.S.A.">
        <title>Genome analysis of the smallest free-living eukaryote Ostreococcus tauri unveils many unique features.</title>
        <authorList>
            <person name="Derelle E."/>
            <person name="Ferraz C."/>
            <person name="Rombauts S."/>
            <person name="Rouze P."/>
            <person name="Worden A.Z."/>
            <person name="Robbens S."/>
            <person name="Partensky F."/>
            <person name="Degroeve S."/>
            <person name="Echeynie S."/>
            <person name="Cooke R."/>
            <person name="Saeys Y."/>
            <person name="Wuyts J."/>
            <person name="Jabbari K."/>
            <person name="Bowler C."/>
            <person name="Panaud O."/>
            <person name="Piegu B."/>
            <person name="Ball S.G."/>
            <person name="Ral J.-P."/>
            <person name="Bouget F.-Y."/>
            <person name="Piganeau G."/>
            <person name="De Baets B."/>
            <person name="Picard A."/>
            <person name="Delseny M."/>
            <person name="Demaille J."/>
            <person name="Van de Peer Y."/>
            <person name="Moreau H."/>
        </authorList>
    </citation>
    <scope>NUCLEOTIDE SEQUENCE [LARGE SCALE GENOMIC DNA]</scope>
    <source>
        <strain evidence="12">OTTH 0595 / CCAP 157/2 / RCC745</strain>
    </source>
</reference>
<gene>
    <name evidence="11" type="ORF">OT_ostta11g01170</name>
</gene>
<comment type="subcellular location">
    <subcellularLocation>
        <location evidence="1">Endoplasmic reticulum membrane</location>
    </subcellularLocation>
</comment>
<feature type="compositionally biased region" description="Basic and acidic residues" evidence="9">
    <location>
        <begin position="578"/>
        <end position="588"/>
    </location>
</feature>
<keyword evidence="12" id="KW-1185">Reference proteome</keyword>
<keyword evidence="7" id="KW-0446">Lipid-binding</keyword>